<keyword evidence="2" id="KW-1185">Reference proteome</keyword>
<dbReference type="AlphaFoldDB" id="A0A9Q1FYA7"/>
<dbReference type="Proteomes" id="UP001152622">
    <property type="component" value="Chromosome 3"/>
</dbReference>
<protein>
    <submittedName>
        <fullName evidence="1">Uncharacterized protein</fullName>
    </submittedName>
</protein>
<name>A0A9Q1FYA7_SYNKA</name>
<proteinExistence type="predicted"/>
<accession>A0A9Q1FYA7</accession>
<dbReference type="EMBL" id="JAINUF010000003">
    <property type="protein sequence ID" value="KAJ8369950.1"/>
    <property type="molecule type" value="Genomic_DNA"/>
</dbReference>
<reference evidence="1" key="1">
    <citation type="journal article" date="2023" name="Science">
        <title>Genome structures resolve the early diversification of teleost fishes.</title>
        <authorList>
            <person name="Parey E."/>
            <person name="Louis A."/>
            <person name="Montfort J."/>
            <person name="Bouchez O."/>
            <person name="Roques C."/>
            <person name="Iampietro C."/>
            <person name="Lluch J."/>
            <person name="Castinel A."/>
            <person name="Donnadieu C."/>
            <person name="Desvignes T."/>
            <person name="Floi Bucao C."/>
            <person name="Jouanno E."/>
            <person name="Wen M."/>
            <person name="Mejri S."/>
            <person name="Dirks R."/>
            <person name="Jansen H."/>
            <person name="Henkel C."/>
            <person name="Chen W.J."/>
            <person name="Zahm M."/>
            <person name="Cabau C."/>
            <person name="Klopp C."/>
            <person name="Thompson A.W."/>
            <person name="Robinson-Rechavi M."/>
            <person name="Braasch I."/>
            <person name="Lecointre G."/>
            <person name="Bobe J."/>
            <person name="Postlethwait J.H."/>
            <person name="Berthelot C."/>
            <person name="Roest Crollius H."/>
            <person name="Guiguen Y."/>
        </authorList>
    </citation>
    <scope>NUCLEOTIDE SEQUENCE</scope>
    <source>
        <strain evidence="1">WJC10195</strain>
    </source>
</reference>
<comment type="caution">
    <text evidence="1">The sequence shown here is derived from an EMBL/GenBank/DDBJ whole genome shotgun (WGS) entry which is preliminary data.</text>
</comment>
<organism evidence="1 2">
    <name type="scientific">Synaphobranchus kaupii</name>
    <name type="common">Kaup's arrowtooth eel</name>
    <dbReference type="NCBI Taxonomy" id="118154"/>
    <lineage>
        <taxon>Eukaryota</taxon>
        <taxon>Metazoa</taxon>
        <taxon>Chordata</taxon>
        <taxon>Craniata</taxon>
        <taxon>Vertebrata</taxon>
        <taxon>Euteleostomi</taxon>
        <taxon>Actinopterygii</taxon>
        <taxon>Neopterygii</taxon>
        <taxon>Teleostei</taxon>
        <taxon>Anguilliformes</taxon>
        <taxon>Synaphobranchidae</taxon>
        <taxon>Synaphobranchus</taxon>
    </lineage>
</organism>
<sequence>MTDHINRRLKLESIIQHDWGCHRFHIVPSIHKKRFRTADGFEEPVKISERRCKRRRPWSPSSLSVRQRLGCAGSQAQKCGFKRLSSGRYHFRSGTRKAVTQVKQLHRDESPLHLHLRETGIERAAGLWSESWEASCLRFGGRRSFWTPSNAASRII</sequence>
<evidence type="ECO:0000313" key="1">
    <source>
        <dbReference type="EMBL" id="KAJ8369950.1"/>
    </source>
</evidence>
<evidence type="ECO:0000313" key="2">
    <source>
        <dbReference type="Proteomes" id="UP001152622"/>
    </source>
</evidence>
<gene>
    <name evidence="1" type="ORF">SKAU_G00099780</name>
</gene>